<dbReference type="GO" id="GO:0006269">
    <property type="term" value="P:DNA replication, synthesis of primer"/>
    <property type="evidence" value="ECO:0007669"/>
    <property type="project" value="UniProtKB-UniRule"/>
</dbReference>
<evidence type="ECO:0000313" key="16">
    <source>
        <dbReference type="EMBL" id="CAG35521.1"/>
    </source>
</evidence>
<comment type="function">
    <text evidence="12 13">RNA polymerase that catalyzes the synthesis of short RNA molecules used as primers for DNA polymerase during DNA replication.</text>
</comment>
<dbReference type="NCBIfam" id="TIGR01391">
    <property type="entry name" value="dnaG"/>
    <property type="match status" value="1"/>
</dbReference>
<dbReference type="FunFam" id="3.90.580.10:FF:000001">
    <property type="entry name" value="DNA primase"/>
    <property type="match status" value="1"/>
</dbReference>
<comment type="cofactor">
    <cofactor evidence="12 13 14">
        <name>Zn(2+)</name>
        <dbReference type="ChEBI" id="CHEBI:29105"/>
    </cofactor>
    <text evidence="12 13 14">Binds 1 zinc ion per monomer.</text>
</comment>
<dbReference type="InterPro" id="IPR013264">
    <property type="entry name" value="DNAG_N"/>
</dbReference>
<evidence type="ECO:0000256" key="5">
    <source>
        <dbReference type="ARBA" id="ARBA00022705"/>
    </source>
</evidence>
<dbReference type="HAMAP" id="MF_00974">
    <property type="entry name" value="DNA_primase_DnaG"/>
    <property type="match status" value="1"/>
</dbReference>
<comment type="subunit">
    <text evidence="12">Monomer. Interacts with DnaB.</text>
</comment>
<dbReference type="Gene3D" id="3.90.580.10">
    <property type="entry name" value="Zinc finger, CHC2-type domain"/>
    <property type="match status" value="1"/>
</dbReference>
<dbReference type="Gene3D" id="3.90.980.10">
    <property type="entry name" value="DNA primase, catalytic core, N-terminal domain"/>
    <property type="match status" value="1"/>
</dbReference>
<evidence type="ECO:0000256" key="6">
    <source>
        <dbReference type="ARBA" id="ARBA00022723"/>
    </source>
</evidence>
<comment type="similarity">
    <text evidence="12 13">Belongs to the DnaG primase family.</text>
</comment>
<evidence type="ECO:0000259" key="15">
    <source>
        <dbReference type="PROSITE" id="PS50880"/>
    </source>
</evidence>
<dbReference type="RefSeq" id="WP_011188037.1">
    <property type="nucleotide sequence ID" value="NC_006138.1"/>
</dbReference>
<dbReference type="GO" id="GO:0000428">
    <property type="term" value="C:DNA-directed RNA polymerase complex"/>
    <property type="evidence" value="ECO:0007669"/>
    <property type="project" value="UniProtKB-KW"/>
</dbReference>
<dbReference type="GO" id="GO:0005737">
    <property type="term" value="C:cytoplasm"/>
    <property type="evidence" value="ECO:0007669"/>
    <property type="project" value="TreeGrafter"/>
</dbReference>
<dbReference type="eggNOG" id="COG0358">
    <property type="taxonomic scope" value="Bacteria"/>
</dbReference>
<gene>
    <name evidence="12" type="primary">dnaG</name>
    <name evidence="16" type="ordered locus">DP0792</name>
</gene>
<evidence type="ECO:0000256" key="11">
    <source>
        <dbReference type="ARBA" id="ARBA00023163"/>
    </source>
</evidence>
<keyword evidence="11 12" id="KW-0804">Transcription</keyword>
<dbReference type="InterPro" id="IPR030846">
    <property type="entry name" value="DnaG_bac"/>
</dbReference>
<dbReference type="InterPro" id="IPR034151">
    <property type="entry name" value="TOPRIM_DnaG_bac"/>
</dbReference>
<evidence type="ECO:0000256" key="8">
    <source>
        <dbReference type="ARBA" id="ARBA00022833"/>
    </source>
</evidence>
<dbReference type="InterPro" id="IPR006295">
    <property type="entry name" value="DNA_primase_DnaG"/>
</dbReference>
<dbReference type="InterPro" id="IPR006171">
    <property type="entry name" value="TOPRIM_dom"/>
</dbReference>
<dbReference type="Pfam" id="PF13155">
    <property type="entry name" value="Toprim_2"/>
    <property type="match status" value="1"/>
</dbReference>
<dbReference type="InterPro" id="IPR002694">
    <property type="entry name" value="Znf_CHC2"/>
</dbReference>
<feature type="zinc finger region" description="CHC2-type" evidence="12 14">
    <location>
        <begin position="38"/>
        <end position="62"/>
    </location>
</feature>
<comment type="catalytic activity">
    <reaction evidence="12">
        <text>ssDNA + n NTP = ssDNA/pppN(pN)n-1 hybrid + (n-1) diphosphate.</text>
        <dbReference type="EC" id="2.7.7.101"/>
    </reaction>
</comment>
<keyword evidence="8 12" id="KW-0862">Zinc</keyword>
<dbReference type="CDD" id="cd03364">
    <property type="entry name" value="TOPRIM_DnaG_primases"/>
    <property type="match status" value="1"/>
</dbReference>
<evidence type="ECO:0000256" key="14">
    <source>
        <dbReference type="PIRSR" id="PIRSR002811-1"/>
    </source>
</evidence>
<keyword evidence="17" id="KW-1185">Reference proteome</keyword>
<comment type="domain">
    <text evidence="12">Contains an N-terminal zinc-binding domain, a central core domain that contains the primase activity, and a C-terminal DnaB-binding domain.</text>
</comment>
<name>Q6AQ52_DESPS</name>
<evidence type="ECO:0000256" key="4">
    <source>
        <dbReference type="ARBA" id="ARBA00022695"/>
    </source>
</evidence>
<dbReference type="KEGG" id="dps:DP0792"/>
<dbReference type="STRING" id="177439.DP0792"/>
<evidence type="ECO:0000256" key="10">
    <source>
        <dbReference type="ARBA" id="ARBA00023125"/>
    </source>
</evidence>
<keyword evidence="6 12" id="KW-0479">Metal-binding</keyword>
<evidence type="ECO:0000313" key="17">
    <source>
        <dbReference type="Proteomes" id="UP000000602"/>
    </source>
</evidence>
<sequence length="617" mass="67936">MKQGEDVVALIKERADIVQIIGETVELRRSGSRYVGLCPFHGEKTPSFSVTAGEQFFHCFGCGESGDVLSYVMKYYALSFPEALKMLAERYGVVLPERKQSAQEKALAEKRKKMFALNEKVAAIYGQYLRTNRGAGAARDYLVRRGVGKKISADYGLCYAPSQDVEGWHFLGGHLAKEELVLAAELGLVSAKENGGYYDRFRDRILFPIRDIAGQICGFGGRIIGEGQPKYMNSPESLIFNKSSLLLGLYQQKEDIRRAGSVVFVEGNFDLISLVGAGVKNVVAPLGTALTREHLRLVKRFAEGAVMLFDGDKAGVQAAVRSVPLFLGENLMGKVSLLPEGEDPDTYVRRHGGRGILELLAEASPLPEFAFENLVQEHGLSLDGKSRVIEGLKPLVQAATSSLQRSVILSHFAEKLGLDVISLERNLQTGEGGPAQKNVLPSSVPVITPLKQKKTEAVLPLDSVQRRFVQFMVLHPSLFDRLVAMGMRNILLGSVGEIIFLHMTSLLRKHRVLEPEEFLGLLPKGVERKVVAEILLKQGDGLAEGDDPLGELAELEAYLEVALLKKKSNDILLSIQGLDQVNELDKLQDLLLEKMAVELELQGVLENFQLLEILVFV</sequence>
<dbReference type="PIRSF" id="PIRSF002811">
    <property type="entry name" value="DnaG"/>
    <property type="match status" value="1"/>
</dbReference>
<evidence type="ECO:0000256" key="12">
    <source>
        <dbReference type="HAMAP-Rule" id="MF_00974"/>
    </source>
</evidence>
<dbReference type="Pfam" id="PF08275">
    <property type="entry name" value="DNAG_N"/>
    <property type="match status" value="1"/>
</dbReference>
<reference evidence="17" key="1">
    <citation type="journal article" date="2004" name="Environ. Microbiol.">
        <title>The genome of Desulfotalea psychrophila, a sulfate-reducing bacterium from permanently cold Arctic sediments.</title>
        <authorList>
            <person name="Rabus R."/>
            <person name="Ruepp A."/>
            <person name="Frickey T."/>
            <person name="Rattei T."/>
            <person name="Fartmann B."/>
            <person name="Stark M."/>
            <person name="Bauer M."/>
            <person name="Zibat A."/>
            <person name="Lombardot T."/>
            <person name="Becker I."/>
            <person name="Amann J."/>
            <person name="Gellner K."/>
            <person name="Teeling H."/>
            <person name="Leuschner W.D."/>
            <person name="Gloeckner F.-O."/>
            <person name="Lupas A.N."/>
            <person name="Amann R."/>
            <person name="Klenk H.-P."/>
        </authorList>
    </citation>
    <scope>NUCLEOTIDE SEQUENCE [LARGE SCALE GENOMIC DNA]</scope>
    <source>
        <strain evidence="17">DSM 12343 / LSv54</strain>
    </source>
</reference>
<feature type="domain" description="Toprim" evidence="15">
    <location>
        <begin position="260"/>
        <end position="352"/>
    </location>
</feature>
<keyword evidence="3 12" id="KW-0808">Transferase</keyword>
<proteinExistence type="inferred from homology"/>
<dbReference type="InterPro" id="IPR037068">
    <property type="entry name" value="DNA_primase_core_N_sf"/>
</dbReference>
<dbReference type="OrthoDB" id="9803773at2"/>
<evidence type="ECO:0000256" key="1">
    <source>
        <dbReference type="ARBA" id="ARBA00022478"/>
    </source>
</evidence>
<dbReference type="Gene3D" id="3.40.1360.10">
    <property type="match status" value="1"/>
</dbReference>
<keyword evidence="9" id="KW-0460">Magnesium</keyword>
<accession>Q6AQ52</accession>
<dbReference type="SUPFAM" id="SSF56731">
    <property type="entry name" value="DNA primase core"/>
    <property type="match status" value="1"/>
</dbReference>
<dbReference type="InterPro" id="IPR019475">
    <property type="entry name" value="DNA_primase_DnaB-bd"/>
</dbReference>
<dbReference type="SMART" id="SM00493">
    <property type="entry name" value="TOPRIM"/>
    <property type="match status" value="1"/>
</dbReference>
<dbReference type="EMBL" id="CR522870">
    <property type="protein sequence ID" value="CAG35521.1"/>
    <property type="molecule type" value="Genomic_DNA"/>
</dbReference>
<dbReference type="Pfam" id="PF01807">
    <property type="entry name" value="Zn_ribbon_DnaG"/>
    <property type="match status" value="1"/>
</dbReference>
<organism evidence="16 17">
    <name type="scientific">Desulfotalea psychrophila (strain LSv54 / DSM 12343)</name>
    <dbReference type="NCBI Taxonomy" id="177439"/>
    <lineage>
        <taxon>Bacteria</taxon>
        <taxon>Pseudomonadati</taxon>
        <taxon>Thermodesulfobacteriota</taxon>
        <taxon>Desulfobulbia</taxon>
        <taxon>Desulfobulbales</taxon>
        <taxon>Desulfocapsaceae</taxon>
        <taxon>Desulfotalea</taxon>
    </lineage>
</organism>
<dbReference type="PANTHER" id="PTHR30313:SF2">
    <property type="entry name" value="DNA PRIMASE"/>
    <property type="match status" value="1"/>
</dbReference>
<dbReference type="InterPro" id="IPR036977">
    <property type="entry name" value="DNA_primase_Znf_CHC2"/>
</dbReference>
<protein>
    <recommendedName>
        <fullName evidence="12 13">DNA primase</fullName>
        <ecNumber evidence="12">2.7.7.101</ecNumber>
    </recommendedName>
</protein>
<evidence type="ECO:0000256" key="9">
    <source>
        <dbReference type="ARBA" id="ARBA00022842"/>
    </source>
</evidence>
<keyword evidence="10 12" id="KW-0238">DNA-binding</keyword>
<dbReference type="EC" id="2.7.7.101" evidence="12"/>
<keyword evidence="1 12" id="KW-0240">DNA-directed RNA polymerase</keyword>
<evidence type="ECO:0000256" key="13">
    <source>
        <dbReference type="PIRNR" id="PIRNR002811"/>
    </source>
</evidence>
<keyword evidence="7 12" id="KW-0863">Zinc-finger</keyword>
<evidence type="ECO:0000256" key="2">
    <source>
        <dbReference type="ARBA" id="ARBA00022515"/>
    </source>
</evidence>
<dbReference type="Pfam" id="PF10410">
    <property type="entry name" value="DnaB_bind"/>
    <property type="match status" value="1"/>
</dbReference>
<dbReference type="Proteomes" id="UP000000602">
    <property type="component" value="Chromosome"/>
</dbReference>
<dbReference type="GO" id="GO:0003899">
    <property type="term" value="F:DNA-directed RNA polymerase activity"/>
    <property type="evidence" value="ECO:0007669"/>
    <property type="project" value="UniProtKB-UniRule"/>
</dbReference>
<dbReference type="GO" id="GO:1990077">
    <property type="term" value="C:primosome complex"/>
    <property type="evidence" value="ECO:0007669"/>
    <property type="project" value="UniProtKB-KW"/>
</dbReference>
<keyword evidence="2 12" id="KW-0639">Primosome</keyword>
<keyword evidence="4 12" id="KW-0548">Nucleotidyltransferase</keyword>
<evidence type="ECO:0000256" key="7">
    <source>
        <dbReference type="ARBA" id="ARBA00022771"/>
    </source>
</evidence>
<dbReference type="AlphaFoldDB" id="Q6AQ52"/>
<dbReference type="GO" id="GO:0003677">
    <property type="term" value="F:DNA binding"/>
    <property type="evidence" value="ECO:0007669"/>
    <property type="project" value="UniProtKB-KW"/>
</dbReference>
<dbReference type="SUPFAM" id="SSF57783">
    <property type="entry name" value="Zinc beta-ribbon"/>
    <property type="match status" value="1"/>
</dbReference>
<dbReference type="InterPro" id="IPR050219">
    <property type="entry name" value="DnaG_primase"/>
</dbReference>
<dbReference type="PANTHER" id="PTHR30313">
    <property type="entry name" value="DNA PRIMASE"/>
    <property type="match status" value="1"/>
</dbReference>
<dbReference type="GO" id="GO:0008270">
    <property type="term" value="F:zinc ion binding"/>
    <property type="evidence" value="ECO:0007669"/>
    <property type="project" value="UniProtKB-UniRule"/>
</dbReference>
<dbReference type="HOGENOM" id="CLU_013501_3_1_7"/>
<dbReference type="SMART" id="SM00400">
    <property type="entry name" value="ZnF_CHCC"/>
    <property type="match status" value="1"/>
</dbReference>
<dbReference type="PROSITE" id="PS50880">
    <property type="entry name" value="TOPRIM"/>
    <property type="match status" value="1"/>
</dbReference>
<evidence type="ECO:0000256" key="3">
    <source>
        <dbReference type="ARBA" id="ARBA00022679"/>
    </source>
</evidence>
<keyword evidence="5 12" id="KW-0235">DNA replication</keyword>